<comment type="similarity">
    <text evidence="1">Belongs to the peptidase M13 family.</text>
</comment>
<dbReference type="SUPFAM" id="SSF55486">
    <property type="entry name" value="Metalloproteases ('zincins'), catalytic domain"/>
    <property type="match status" value="1"/>
</dbReference>
<dbReference type="GO" id="GO:0004222">
    <property type="term" value="F:metalloendopeptidase activity"/>
    <property type="evidence" value="ECO:0007669"/>
    <property type="project" value="InterPro"/>
</dbReference>
<name>A0A0N5BTY3_STREA</name>
<dbReference type="AlphaFoldDB" id="A0A0N5BTY3"/>
<protein>
    <submittedName>
        <fullName evidence="4">Peptidase_M13 domain-containing protein</fullName>
    </submittedName>
</protein>
<dbReference type="Gene3D" id="3.40.390.10">
    <property type="entry name" value="Collagenase (Catalytic Domain)"/>
    <property type="match status" value="1"/>
</dbReference>
<proteinExistence type="inferred from homology"/>
<dbReference type="InterPro" id="IPR024079">
    <property type="entry name" value="MetalloPept_cat_dom_sf"/>
</dbReference>
<accession>A0A0N5BTY3</accession>
<evidence type="ECO:0000313" key="3">
    <source>
        <dbReference type="Proteomes" id="UP000046392"/>
    </source>
</evidence>
<dbReference type="GO" id="GO:0005886">
    <property type="term" value="C:plasma membrane"/>
    <property type="evidence" value="ECO:0007669"/>
    <property type="project" value="TreeGrafter"/>
</dbReference>
<sequence>MSIKNFEEKSNYFVKQYGMQKDSITNKNGSLTLSEHIPDNGGLKIAHRAYMKYLQSNDGKDLVVPGFEDITNEQLFFISFGRIFCEHITKEKLEELIKTDEHALGETRTKVALSNYKPFSDAFKCKLNSKMNPENRCELWENQKQH</sequence>
<organism evidence="3 4">
    <name type="scientific">Strongyloides papillosus</name>
    <name type="common">Intestinal threadworm</name>
    <dbReference type="NCBI Taxonomy" id="174720"/>
    <lineage>
        <taxon>Eukaryota</taxon>
        <taxon>Metazoa</taxon>
        <taxon>Ecdysozoa</taxon>
        <taxon>Nematoda</taxon>
        <taxon>Chromadorea</taxon>
        <taxon>Rhabditida</taxon>
        <taxon>Tylenchina</taxon>
        <taxon>Panagrolaimomorpha</taxon>
        <taxon>Strongyloidoidea</taxon>
        <taxon>Strongyloididae</taxon>
        <taxon>Strongyloides</taxon>
    </lineage>
</organism>
<evidence type="ECO:0000259" key="2">
    <source>
        <dbReference type="Pfam" id="PF01431"/>
    </source>
</evidence>
<evidence type="ECO:0000313" key="4">
    <source>
        <dbReference type="WBParaSite" id="SPAL_0000930700.1"/>
    </source>
</evidence>
<dbReference type="InterPro" id="IPR000718">
    <property type="entry name" value="Peptidase_M13"/>
</dbReference>
<evidence type="ECO:0000256" key="1">
    <source>
        <dbReference type="ARBA" id="ARBA00007357"/>
    </source>
</evidence>
<dbReference type="Proteomes" id="UP000046392">
    <property type="component" value="Unplaced"/>
</dbReference>
<reference evidence="4" key="1">
    <citation type="submission" date="2017-02" db="UniProtKB">
        <authorList>
            <consortium name="WormBaseParasite"/>
        </authorList>
    </citation>
    <scope>IDENTIFICATION</scope>
</reference>
<dbReference type="GO" id="GO:0016485">
    <property type="term" value="P:protein processing"/>
    <property type="evidence" value="ECO:0007669"/>
    <property type="project" value="TreeGrafter"/>
</dbReference>
<keyword evidence="3" id="KW-1185">Reference proteome</keyword>
<dbReference type="PANTHER" id="PTHR11733:SF167">
    <property type="entry name" value="FI17812P1-RELATED"/>
    <property type="match status" value="1"/>
</dbReference>
<feature type="domain" description="Peptidase M13 C-terminal" evidence="2">
    <location>
        <begin position="3"/>
        <end position="139"/>
    </location>
</feature>
<dbReference type="InterPro" id="IPR018497">
    <property type="entry name" value="Peptidase_M13_C"/>
</dbReference>
<dbReference type="PANTHER" id="PTHR11733">
    <property type="entry name" value="ZINC METALLOPROTEASE FAMILY M13 NEPRILYSIN-RELATED"/>
    <property type="match status" value="1"/>
</dbReference>
<dbReference type="Pfam" id="PF01431">
    <property type="entry name" value="Peptidase_M13"/>
    <property type="match status" value="1"/>
</dbReference>
<dbReference type="WBParaSite" id="SPAL_0000930700.1">
    <property type="protein sequence ID" value="SPAL_0000930700.1"/>
    <property type="gene ID" value="SPAL_0000930700"/>
</dbReference>
<dbReference type="PROSITE" id="PS51885">
    <property type="entry name" value="NEPRILYSIN"/>
    <property type="match status" value="1"/>
</dbReference>